<evidence type="ECO:0000313" key="2">
    <source>
        <dbReference type="Proteomes" id="UP000007797"/>
    </source>
</evidence>
<dbReference type="EMBL" id="GL883018">
    <property type="protein sequence ID" value="EGG18699.1"/>
    <property type="molecule type" value="Genomic_DNA"/>
</dbReference>
<gene>
    <name evidence="1" type="ORF">DFA_04195</name>
</gene>
<reference evidence="2" key="1">
    <citation type="journal article" date="2011" name="Genome Res.">
        <title>Phylogeny-wide analysis of social amoeba genomes highlights ancient origins for complex intercellular communication.</title>
        <authorList>
            <person name="Heidel A.J."/>
            <person name="Lawal H.M."/>
            <person name="Felder M."/>
            <person name="Schilde C."/>
            <person name="Helps N.R."/>
            <person name="Tunggal B."/>
            <person name="Rivero F."/>
            <person name="John U."/>
            <person name="Schleicher M."/>
            <person name="Eichinger L."/>
            <person name="Platzer M."/>
            <person name="Noegel A.A."/>
            <person name="Schaap P."/>
            <person name="Gloeckner G."/>
        </authorList>
    </citation>
    <scope>NUCLEOTIDE SEQUENCE [LARGE SCALE GENOMIC DNA]</scope>
    <source>
        <strain evidence="2">SH3</strain>
    </source>
</reference>
<dbReference type="PANTHER" id="PTHR46586:SF3">
    <property type="entry name" value="ANKYRIN REPEAT-CONTAINING PROTEIN"/>
    <property type="match status" value="1"/>
</dbReference>
<dbReference type="GeneID" id="14870554"/>
<evidence type="ECO:0008006" key="3">
    <source>
        <dbReference type="Google" id="ProtNLM"/>
    </source>
</evidence>
<evidence type="ECO:0000313" key="1">
    <source>
        <dbReference type="EMBL" id="EGG18699.1"/>
    </source>
</evidence>
<dbReference type="InterPro" id="IPR036770">
    <property type="entry name" value="Ankyrin_rpt-contain_sf"/>
</dbReference>
<organism evidence="1 2">
    <name type="scientific">Cavenderia fasciculata</name>
    <name type="common">Slime mold</name>
    <name type="synonym">Dictyostelium fasciculatum</name>
    <dbReference type="NCBI Taxonomy" id="261658"/>
    <lineage>
        <taxon>Eukaryota</taxon>
        <taxon>Amoebozoa</taxon>
        <taxon>Evosea</taxon>
        <taxon>Eumycetozoa</taxon>
        <taxon>Dictyostelia</taxon>
        <taxon>Acytosteliales</taxon>
        <taxon>Cavenderiaceae</taxon>
        <taxon>Cavenderia</taxon>
    </lineage>
</organism>
<protein>
    <recommendedName>
        <fullName evidence="3">Ankyrin repeat-containing protein</fullName>
    </recommendedName>
</protein>
<dbReference type="KEGG" id="dfa:DFA_04195"/>
<dbReference type="OrthoDB" id="74529at2759"/>
<dbReference type="AlphaFoldDB" id="F4Q1J8"/>
<dbReference type="Proteomes" id="UP000007797">
    <property type="component" value="Unassembled WGS sequence"/>
</dbReference>
<dbReference type="PANTHER" id="PTHR46586">
    <property type="entry name" value="ANKYRIN REPEAT-CONTAINING PROTEIN"/>
    <property type="match status" value="1"/>
</dbReference>
<accession>F4Q1J8</accession>
<dbReference type="SUPFAM" id="SSF48403">
    <property type="entry name" value="Ankyrin repeat"/>
    <property type="match status" value="1"/>
</dbReference>
<proteinExistence type="predicted"/>
<dbReference type="Pfam" id="PF12796">
    <property type="entry name" value="Ank_2"/>
    <property type="match status" value="1"/>
</dbReference>
<keyword evidence="2" id="KW-1185">Reference proteome</keyword>
<dbReference type="InterPro" id="IPR052050">
    <property type="entry name" value="SecEffector_AnkRepeat"/>
</dbReference>
<dbReference type="RefSeq" id="XP_004366603.1">
    <property type="nucleotide sequence ID" value="XM_004366546.1"/>
</dbReference>
<dbReference type="Pfam" id="PF13637">
    <property type="entry name" value="Ank_4"/>
    <property type="match status" value="1"/>
</dbReference>
<name>F4Q1J8_CACFS</name>
<dbReference type="InterPro" id="IPR002110">
    <property type="entry name" value="Ankyrin_rpt"/>
</dbReference>
<sequence>MDNAKSLEIFKYLHRAGKTCTTQAMDNACLKGDLDFVKFIHYNRTEGCSESAIINACTTGNFDLIKFLISIRKEVCSSAAVDDAIQSNCRLEIIKFLDKGCTISGLNYAMQNNRLDIIQYLHQRFPKSPRIWTPVTLNVATMTGHLDIVKYIHENRTEESTTNAMNYAAKYDHLDVLKFLHFNRTEGCTTNAMDFSTDLEVIKFLHFNRTEGATTKCMDNAARRGDIETVEWLHKNRSEGCTDQALWESNNNPDIYNYILSSKIIPVRSIKNCQKKKKKDYYEIYHLINKYYNGI</sequence>
<dbReference type="Gene3D" id="1.25.40.20">
    <property type="entry name" value="Ankyrin repeat-containing domain"/>
    <property type="match status" value="1"/>
</dbReference>